<keyword evidence="2" id="KW-1185">Reference proteome</keyword>
<dbReference type="AlphaFoldDB" id="A0A1C3P6Z2"/>
<dbReference type="Proteomes" id="UP000199013">
    <property type="component" value="Unassembled WGS sequence"/>
</dbReference>
<sequence>MVAADRPSGIREHVPALGALGLEHLIRIIKSACKHIRYRLDLLWVSWPDSKPP</sequence>
<proteinExistence type="predicted"/>
<evidence type="ECO:0000313" key="1">
    <source>
        <dbReference type="EMBL" id="SBW25605.1"/>
    </source>
</evidence>
<protein>
    <submittedName>
        <fullName evidence="1">Uncharacterized protein</fullName>
    </submittedName>
</protein>
<evidence type="ECO:0000313" key="2">
    <source>
        <dbReference type="Proteomes" id="UP000199013"/>
    </source>
</evidence>
<name>A0A1C3P6Z2_9ACTN</name>
<dbReference type="EMBL" id="FLUV01001925">
    <property type="protein sequence ID" value="SBW25605.1"/>
    <property type="molecule type" value="Genomic_DNA"/>
</dbReference>
<gene>
    <name evidence="1" type="ORF">FDG2_4617</name>
</gene>
<organism evidence="1 2">
    <name type="scientific">Candidatus Protofrankia californiensis</name>
    <dbReference type="NCBI Taxonomy" id="1839754"/>
    <lineage>
        <taxon>Bacteria</taxon>
        <taxon>Bacillati</taxon>
        <taxon>Actinomycetota</taxon>
        <taxon>Actinomycetes</taxon>
        <taxon>Frankiales</taxon>
        <taxon>Frankiaceae</taxon>
        <taxon>Protofrankia</taxon>
    </lineage>
</organism>
<accession>A0A1C3P6Z2</accession>
<reference evidence="2" key="1">
    <citation type="submission" date="2016-02" db="EMBL/GenBank/DDBJ databases">
        <authorList>
            <person name="Wibberg D."/>
        </authorList>
    </citation>
    <scope>NUCLEOTIDE SEQUENCE [LARGE SCALE GENOMIC DNA]</scope>
</reference>